<proteinExistence type="predicted"/>
<protein>
    <submittedName>
        <fullName evidence="1">Uncharacterized protein</fullName>
    </submittedName>
</protein>
<organism evidence="1 2">
    <name type="scientific">Glaciibacter psychrotolerans</name>
    <dbReference type="NCBI Taxonomy" id="670054"/>
    <lineage>
        <taxon>Bacteria</taxon>
        <taxon>Bacillati</taxon>
        <taxon>Actinomycetota</taxon>
        <taxon>Actinomycetes</taxon>
        <taxon>Micrococcales</taxon>
        <taxon>Microbacteriaceae</taxon>
        <taxon>Glaciibacter</taxon>
    </lineage>
</organism>
<dbReference type="RefSeq" id="WP_179579710.1">
    <property type="nucleotide sequence ID" value="NZ_JACCFM010000001.1"/>
</dbReference>
<dbReference type="Proteomes" id="UP000537260">
    <property type="component" value="Unassembled WGS sequence"/>
</dbReference>
<gene>
    <name evidence="1" type="ORF">HNR05_002838</name>
</gene>
<evidence type="ECO:0000313" key="2">
    <source>
        <dbReference type="Proteomes" id="UP000537260"/>
    </source>
</evidence>
<reference evidence="1 2" key="1">
    <citation type="submission" date="2020-07" db="EMBL/GenBank/DDBJ databases">
        <title>Sequencing the genomes of 1000 actinobacteria strains.</title>
        <authorList>
            <person name="Klenk H.-P."/>
        </authorList>
    </citation>
    <scope>NUCLEOTIDE SEQUENCE [LARGE SCALE GENOMIC DNA]</scope>
    <source>
        <strain evidence="1 2">LI1</strain>
    </source>
</reference>
<name>A0A7Z0EHJ8_9MICO</name>
<keyword evidence="2" id="KW-1185">Reference proteome</keyword>
<dbReference type="AlphaFoldDB" id="A0A7Z0EHJ8"/>
<accession>A0A7Z0EHJ8</accession>
<comment type="caution">
    <text evidence="1">The sequence shown here is derived from an EMBL/GenBank/DDBJ whole genome shotgun (WGS) entry which is preliminary data.</text>
</comment>
<dbReference type="EMBL" id="JACCFM010000001">
    <property type="protein sequence ID" value="NYJ21047.1"/>
    <property type="molecule type" value="Genomic_DNA"/>
</dbReference>
<evidence type="ECO:0000313" key="1">
    <source>
        <dbReference type="EMBL" id="NYJ21047.1"/>
    </source>
</evidence>
<sequence length="201" mass="22215">MNAVTHGTVDAAGMTRAEVMQLTPEEQFDLFGERYERVQELMTGAQLQISDGEWRWLAEAFVPTAGVFGLNPPPGADFENSYFLESTRSIRMPGAAGAREDLDPMIAYFESQNWDTTVSSRGSDFVVRAETGDGYQVSYTVQSNGQYNLNVYSYVFWGDSNTLLDTVVGRIPNDTSDSPTLTVPGGFVPFPKWSDPVIPDE</sequence>